<feature type="region of interest" description="Disordered" evidence="1">
    <location>
        <begin position="1"/>
        <end position="46"/>
    </location>
</feature>
<keyword evidence="3" id="KW-1185">Reference proteome</keyword>
<dbReference type="HOGENOM" id="CLU_3190107_0_0_0"/>
<reference evidence="2 3" key="1">
    <citation type="journal article" date="2009" name="PLoS ONE">
        <title>Complete genome sequence of the aerobic CO-oxidizing thermophile Thermomicrobium roseum.</title>
        <authorList>
            <person name="Wu D."/>
            <person name="Raymond J."/>
            <person name="Wu M."/>
            <person name="Chatterji S."/>
            <person name="Ren Q."/>
            <person name="Graham J.E."/>
            <person name="Bryant D.A."/>
            <person name="Robb F."/>
            <person name="Colman A."/>
            <person name="Tallon L.J."/>
            <person name="Badger J.H."/>
            <person name="Madupu R."/>
            <person name="Ward N.L."/>
            <person name="Eisen J.A."/>
        </authorList>
    </citation>
    <scope>NUCLEOTIDE SEQUENCE [LARGE SCALE GENOMIC DNA]</scope>
    <source>
        <strain evidence="3">ATCC 27502 / DSM 5159 / P-2</strain>
        <plasmid evidence="2">unnamed</plasmid>
    </source>
</reference>
<gene>
    <name evidence="2" type="ordered locus">trd_A0232</name>
</gene>
<dbReference type="KEGG" id="tro:trd_A0232"/>
<protein>
    <submittedName>
        <fullName evidence="2">Uncharacterized protein</fullName>
    </submittedName>
</protein>
<evidence type="ECO:0000256" key="1">
    <source>
        <dbReference type="SAM" id="MobiDB-lite"/>
    </source>
</evidence>
<geneLocation type="plasmid" evidence="3">
    <name>Tros</name>
</geneLocation>
<organism evidence="2 3">
    <name type="scientific">Thermomicrobium roseum (strain ATCC 27502 / DSM 5159 / P-2)</name>
    <dbReference type="NCBI Taxonomy" id="309801"/>
    <lineage>
        <taxon>Bacteria</taxon>
        <taxon>Pseudomonadati</taxon>
        <taxon>Thermomicrobiota</taxon>
        <taxon>Thermomicrobia</taxon>
        <taxon>Thermomicrobiales</taxon>
        <taxon>Thermomicrobiaceae</taxon>
        <taxon>Thermomicrobium</taxon>
    </lineage>
</organism>
<proteinExistence type="predicted"/>
<evidence type="ECO:0000313" key="3">
    <source>
        <dbReference type="Proteomes" id="UP000000447"/>
    </source>
</evidence>
<dbReference type="AlphaFoldDB" id="B9L368"/>
<accession>B9L368</accession>
<name>B9L368_THERP</name>
<evidence type="ECO:0000313" key="2">
    <source>
        <dbReference type="EMBL" id="ACM06954.1"/>
    </source>
</evidence>
<keyword evidence="2" id="KW-0614">Plasmid</keyword>
<dbReference type="EMBL" id="CP001276">
    <property type="protein sequence ID" value="ACM06954.1"/>
    <property type="molecule type" value="Genomic_DNA"/>
</dbReference>
<sequence>MYPGDDGTVQPWHEEDAGSEGDRERSRDLWGLTIAERSGQDMGRWA</sequence>
<dbReference type="Proteomes" id="UP000000447">
    <property type="component" value="Plasmid unnamed"/>
</dbReference>
<feature type="compositionally biased region" description="Basic and acidic residues" evidence="1">
    <location>
        <begin position="12"/>
        <end position="28"/>
    </location>
</feature>